<comment type="caution">
    <text evidence="1">The sequence shown here is derived from an EMBL/GenBank/DDBJ whole genome shotgun (WGS) entry which is preliminary data.</text>
</comment>
<evidence type="ECO:0000313" key="2">
    <source>
        <dbReference type="Proteomes" id="UP000057737"/>
    </source>
</evidence>
<proteinExistence type="predicted"/>
<dbReference type="Proteomes" id="UP000057737">
    <property type="component" value="Unassembled WGS sequence"/>
</dbReference>
<sequence>MMAKLISDHASRLVMYRADAMDERIKREFVPAARFLLEDMIPRAEIAAAMARFVDQLKDAISRNRKAGRRRI</sequence>
<organism evidence="1 2">
    <name type="scientific">Bradyrhizobium macuxiense</name>
    <dbReference type="NCBI Taxonomy" id="1755647"/>
    <lineage>
        <taxon>Bacteria</taxon>
        <taxon>Pseudomonadati</taxon>
        <taxon>Pseudomonadota</taxon>
        <taxon>Alphaproteobacteria</taxon>
        <taxon>Hyphomicrobiales</taxon>
        <taxon>Nitrobacteraceae</taxon>
        <taxon>Bradyrhizobium</taxon>
    </lineage>
</organism>
<gene>
    <name evidence="1" type="ORF">AS156_25235</name>
</gene>
<dbReference type="AlphaFoldDB" id="A0A109J6S0"/>
<reference evidence="1 2" key="1">
    <citation type="submission" date="2015-11" db="EMBL/GenBank/DDBJ databases">
        <title>Draft Genome Sequence of the Strain BR 10303 (Bradyrhizobium sp.) isolated from nodules of Centrolobium paraense.</title>
        <authorList>
            <person name="Zelli J.E."/>
            <person name="Simoes-Araujo J.L."/>
            <person name="Barauna A.C."/>
            <person name="Silva K."/>
        </authorList>
    </citation>
    <scope>NUCLEOTIDE SEQUENCE [LARGE SCALE GENOMIC DNA]</scope>
    <source>
        <strain evidence="1 2">BR 10303</strain>
    </source>
</reference>
<dbReference type="EMBL" id="LNCU01000136">
    <property type="protein sequence ID" value="KWV43422.1"/>
    <property type="molecule type" value="Genomic_DNA"/>
</dbReference>
<evidence type="ECO:0000313" key="1">
    <source>
        <dbReference type="EMBL" id="KWV43422.1"/>
    </source>
</evidence>
<keyword evidence="2" id="KW-1185">Reference proteome</keyword>
<accession>A0A109J6S0</accession>
<protein>
    <submittedName>
        <fullName evidence="1">Uncharacterized protein</fullName>
    </submittedName>
</protein>
<name>A0A109J6S0_9BRAD</name>